<feature type="compositionally biased region" description="Polar residues" evidence="1">
    <location>
        <begin position="170"/>
        <end position="180"/>
    </location>
</feature>
<organism evidence="3 4">
    <name type="scientific">Ambispora leptoticha</name>
    <dbReference type="NCBI Taxonomy" id="144679"/>
    <lineage>
        <taxon>Eukaryota</taxon>
        <taxon>Fungi</taxon>
        <taxon>Fungi incertae sedis</taxon>
        <taxon>Mucoromycota</taxon>
        <taxon>Glomeromycotina</taxon>
        <taxon>Glomeromycetes</taxon>
        <taxon>Archaeosporales</taxon>
        <taxon>Ambisporaceae</taxon>
        <taxon>Ambispora</taxon>
    </lineage>
</organism>
<name>A0A9N9ATM9_9GLOM</name>
<dbReference type="Pfam" id="PF00010">
    <property type="entry name" value="HLH"/>
    <property type="match status" value="1"/>
</dbReference>
<proteinExistence type="predicted"/>
<dbReference type="PANTHER" id="PTHR47336">
    <property type="entry name" value="TRANSCRIPTION FACTOR HMS1-RELATED"/>
    <property type="match status" value="1"/>
</dbReference>
<dbReference type="InterPro" id="IPR011598">
    <property type="entry name" value="bHLH_dom"/>
</dbReference>
<dbReference type="Proteomes" id="UP000789508">
    <property type="component" value="Unassembled WGS sequence"/>
</dbReference>
<dbReference type="SUPFAM" id="SSF47459">
    <property type="entry name" value="HLH, helix-loop-helix DNA-binding domain"/>
    <property type="match status" value="1"/>
</dbReference>
<dbReference type="GO" id="GO:0046983">
    <property type="term" value="F:protein dimerization activity"/>
    <property type="evidence" value="ECO:0007669"/>
    <property type="project" value="InterPro"/>
</dbReference>
<feature type="region of interest" description="Disordered" evidence="1">
    <location>
        <begin position="295"/>
        <end position="342"/>
    </location>
</feature>
<feature type="region of interest" description="Disordered" evidence="1">
    <location>
        <begin position="422"/>
        <end position="447"/>
    </location>
</feature>
<evidence type="ECO:0000256" key="1">
    <source>
        <dbReference type="SAM" id="MobiDB-lite"/>
    </source>
</evidence>
<dbReference type="InterPro" id="IPR052099">
    <property type="entry name" value="Regulatory_TF_Diverse"/>
</dbReference>
<feature type="domain" description="BHLH" evidence="2">
    <location>
        <begin position="342"/>
        <end position="390"/>
    </location>
</feature>
<protein>
    <submittedName>
        <fullName evidence="3">5226_t:CDS:1</fullName>
    </submittedName>
</protein>
<dbReference type="Gene3D" id="4.10.280.10">
    <property type="entry name" value="Helix-loop-helix DNA-binding domain"/>
    <property type="match status" value="1"/>
</dbReference>
<dbReference type="PANTHER" id="PTHR47336:SF2">
    <property type="entry name" value="TRANSCRIPTION FACTOR HMS1-RELATED"/>
    <property type="match status" value="1"/>
</dbReference>
<evidence type="ECO:0000259" key="2">
    <source>
        <dbReference type="SMART" id="SM00353"/>
    </source>
</evidence>
<comment type="caution">
    <text evidence="3">The sequence shown here is derived from an EMBL/GenBank/DDBJ whole genome shotgun (WGS) entry which is preliminary data.</text>
</comment>
<dbReference type="OrthoDB" id="2133190at2759"/>
<dbReference type="AlphaFoldDB" id="A0A9N9ATM9"/>
<evidence type="ECO:0000313" key="4">
    <source>
        <dbReference type="Proteomes" id="UP000789508"/>
    </source>
</evidence>
<dbReference type="SMART" id="SM00353">
    <property type="entry name" value="HLH"/>
    <property type="match status" value="1"/>
</dbReference>
<feature type="compositionally biased region" description="Low complexity" evidence="1">
    <location>
        <begin position="320"/>
        <end position="339"/>
    </location>
</feature>
<sequence length="1034" mass="114723">PPTATLAEFNAQLQALLANNGAELISSSNANDYTGFTNLWSDEAASSLDNTTIFTPEMLSLSSPESFAQIHSPNSYTTGDDYESLPAMSPPSFNNLSEFANPTDQIASEFAYPCLDEPFDQLLPTKMEFTATISQTENARKRQTIGGDVIFDEDDERENFDNIRNKKQRNSNAGRSTKKSTLNNNDILISSLSKKKQLVKDEPVDQTSTTANSFAQGLAVPIMCLPDGTAANLNGTQSILVPSSSPTVNPAQLSNNFNASTLLTFGQGVWSGATTTTHPVSSQSNYVQTLNPTALQDGTSLSLPSREETNNTTAIGSNQNTSNSSSATATANANNNAATKLPITQRRYRNNINDRINDLKNVVPALCHLKTTILRKATEYINYLKKSNQQLKVENDILKKIVEILPGGVELYHKYFDTPVGDDSGSGDIRSPRNKPEPIESDTRNGNTSPRALMALFMFVTFFTSPSQYGQSDNGHNHSIESHQHAPARALGLSSNENIVESSATTGFSANDGTLTIDVWYLARIFTCLLCLIYILRPSLFSNHPPRAHNSKQTVMSVLAAKSKNTKELHRSISRMISPYPTNIMGFFFGFVTELFQLLTRRILGWGIFRGAFCRDIDSEISLWGRLGEVELCGGNEKVSRFSILYTAFRTVNLLEAANFIFSNNSGPCAPNPSRIYANAAIQCYIGFSSFPYIARKTAAHFWQKAIANKGYNGAEEKWLEVALTCNQNGDIWKGVVNQIAELAFQKGQISKSSDEEEITTLITPLCKISDAQALFRLKETYYNFISEQYGRKRSSNKKGYSFAELMRVSSPSSLAHWYTLVGYALATFARKQNNTGLNIINQLKLFTKKENNNNKQIIEMGLLSYALLMYGKIEASARFADSAYVAIIKGIQEKNADDCEEETNEFCKLKQEIHDLAEFCVGRIVLEGRILIWKIIEELSSQNKDVPIPDVLDIEARLKPGVQQWLLYLRRLANNEVFDGIAKTRRESLKHLHTLTHVVSGQMDIGFEDNEKGKIEKRGARTWQALKSLAVNI</sequence>
<dbReference type="EMBL" id="CAJVPS010001547">
    <property type="protein sequence ID" value="CAG8542280.1"/>
    <property type="molecule type" value="Genomic_DNA"/>
</dbReference>
<feature type="region of interest" description="Disordered" evidence="1">
    <location>
        <begin position="161"/>
        <end position="180"/>
    </location>
</feature>
<feature type="compositionally biased region" description="Basic and acidic residues" evidence="1">
    <location>
        <begin position="430"/>
        <end position="443"/>
    </location>
</feature>
<feature type="non-terminal residue" evidence="3">
    <location>
        <position position="1"/>
    </location>
</feature>
<dbReference type="InterPro" id="IPR036638">
    <property type="entry name" value="HLH_DNA-bd_sf"/>
</dbReference>
<evidence type="ECO:0000313" key="3">
    <source>
        <dbReference type="EMBL" id="CAG8542280.1"/>
    </source>
</evidence>
<accession>A0A9N9ATM9</accession>
<reference evidence="3" key="1">
    <citation type="submission" date="2021-06" db="EMBL/GenBank/DDBJ databases">
        <authorList>
            <person name="Kallberg Y."/>
            <person name="Tangrot J."/>
            <person name="Rosling A."/>
        </authorList>
    </citation>
    <scope>NUCLEOTIDE SEQUENCE</scope>
    <source>
        <strain evidence="3">FL130A</strain>
    </source>
</reference>
<keyword evidence="4" id="KW-1185">Reference proteome</keyword>
<gene>
    <name evidence="3" type="ORF">ALEPTO_LOCUS5469</name>
</gene>
<feature type="compositionally biased region" description="Polar residues" evidence="1">
    <location>
        <begin position="310"/>
        <end position="319"/>
    </location>
</feature>